<evidence type="ECO:0000313" key="1">
    <source>
        <dbReference type="EMBL" id="CAD9525360.1"/>
    </source>
</evidence>
<reference evidence="1" key="1">
    <citation type="submission" date="2021-01" db="EMBL/GenBank/DDBJ databases">
        <authorList>
            <person name="Corre E."/>
            <person name="Pelletier E."/>
            <person name="Niang G."/>
            <person name="Scheremetjew M."/>
            <person name="Finn R."/>
            <person name="Kale V."/>
            <person name="Holt S."/>
            <person name="Cochrane G."/>
            <person name="Meng A."/>
            <person name="Brown T."/>
            <person name="Cohen L."/>
        </authorList>
    </citation>
    <scope>NUCLEOTIDE SEQUENCE</scope>
    <source>
        <strain evidence="1">CCMP2222</strain>
    </source>
</reference>
<proteinExistence type="predicted"/>
<gene>
    <name evidence="1" type="ORF">AAND1436_LOCUS42886</name>
</gene>
<accession>A0A7S2IR45</accession>
<sequence>MRSVRENKNNVHLENRLTTDLGKHVGLDAVDVRRAELDEHARDRFPRLRGSQAAAAAARCRQLFDVEALLGALAAEIGGLAEDSSAESFPRAFLTWASEHMTDQHVLLDEETFSRIEVEQPLALAILETLFLGRPRAAAGELYRDKELQGLFR</sequence>
<protein>
    <submittedName>
        <fullName evidence="1">Uncharacterized protein</fullName>
    </submittedName>
</protein>
<name>A0A7S2IR45_9DINO</name>
<dbReference type="AlphaFoldDB" id="A0A7S2IR45"/>
<dbReference type="EMBL" id="HBGQ01089900">
    <property type="protein sequence ID" value="CAD9525360.1"/>
    <property type="molecule type" value="Transcribed_RNA"/>
</dbReference>
<organism evidence="1">
    <name type="scientific">Alexandrium andersonii</name>
    <dbReference type="NCBI Taxonomy" id="327968"/>
    <lineage>
        <taxon>Eukaryota</taxon>
        <taxon>Sar</taxon>
        <taxon>Alveolata</taxon>
        <taxon>Dinophyceae</taxon>
        <taxon>Gonyaulacales</taxon>
        <taxon>Pyrocystaceae</taxon>
        <taxon>Alexandrium</taxon>
    </lineage>
</organism>